<keyword evidence="3" id="KW-1185">Reference proteome</keyword>
<dbReference type="AlphaFoldDB" id="A0AA36BR32"/>
<name>A0AA36BR32_OCTVU</name>
<evidence type="ECO:0000313" key="3">
    <source>
        <dbReference type="Proteomes" id="UP001162480"/>
    </source>
</evidence>
<evidence type="ECO:0000313" key="2">
    <source>
        <dbReference type="EMBL" id="CAI9738569.1"/>
    </source>
</evidence>
<protein>
    <submittedName>
        <fullName evidence="2">Uncharacterized protein</fullName>
    </submittedName>
</protein>
<accession>A0AA36BR32</accession>
<organism evidence="2 3">
    <name type="scientific">Octopus vulgaris</name>
    <name type="common">Common octopus</name>
    <dbReference type="NCBI Taxonomy" id="6645"/>
    <lineage>
        <taxon>Eukaryota</taxon>
        <taxon>Metazoa</taxon>
        <taxon>Spiralia</taxon>
        <taxon>Lophotrochozoa</taxon>
        <taxon>Mollusca</taxon>
        <taxon>Cephalopoda</taxon>
        <taxon>Coleoidea</taxon>
        <taxon>Octopodiformes</taxon>
        <taxon>Octopoda</taxon>
        <taxon>Incirrata</taxon>
        <taxon>Octopodidae</taxon>
        <taxon>Octopus</taxon>
    </lineage>
</organism>
<dbReference type="EMBL" id="OX597834">
    <property type="protein sequence ID" value="CAI9738569.1"/>
    <property type="molecule type" value="Genomic_DNA"/>
</dbReference>
<feature type="region of interest" description="Disordered" evidence="1">
    <location>
        <begin position="62"/>
        <end position="89"/>
    </location>
</feature>
<reference evidence="2" key="1">
    <citation type="submission" date="2023-08" db="EMBL/GenBank/DDBJ databases">
        <authorList>
            <person name="Alioto T."/>
            <person name="Alioto T."/>
            <person name="Gomez Garrido J."/>
        </authorList>
    </citation>
    <scope>NUCLEOTIDE SEQUENCE</scope>
</reference>
<dbReference type="Proteomes" id="UP001162480">
    <property type="component" value="Chromosome 21"/>
</dbReference>
<gene>
    <name evidence="2" type="ORF">OCTVUL_1B023928</name>
</gene>
<proteinExistence type="predicted"/>
<feature type="compositionally biased region" description="Polar residues" evidence="1">
    <location>
        <begin position="69"/>
        <end position="89"/>
    </location>
</feature>
<sequence>MIKTSISENDLTRGGFNIIKKIASESSGRSGERLCQLGECLHHLGEYLNLLMTILANSAPFPPTAPSVRKSTSASAISGHQSHQVTSPY</sequence>
<evidence type="ECO:0000256" key="1">
    <source>
        <dbReference type="SAM" id="MobiDB-lite"/>
    </source>
</evidence>